<gene>
    <name evidence="3" type="ORF">TRUGW13939_05837</name>
</gene>
<evidence type="ECO:0000313" key="4">
    <source>
        <dbReference type="Proteomes" id="UP000509510"/>
    </source>
</evidence>
<dbReference type="RefSeq" id="XP_035344888.1">
    <property type="nucleotide sequence ID" value="XM_035488995.1"/>
</dbReference>
<sequence>MEIKNTKLPNEPAFVHLLKVAREVKDVIFYDPTHGVESDFDQLLTDIVRTRNLLLESIPNLMFDQRHILRDQNPYIFLLTDMKYDYTVGALAILSIGGAFIPLPNDVMPEEVLEHIRRSKSKVILGSDTCMSLVENIQRHGCLHDLQVISSPICVKISPILDGGATSIGIDEKAIVPLERPSMVLFTSGTSGPPKGVVHTRKLFNGFPSLIGPGDVVLHHQHPSWVAGALPLIRHPLSGARLEVISSDPAVIWKRLHQGGVTILTGNPRIWNGLMRYFKHHLCSLPSKELNQYIAAAQKIRLAQSGGMVPSSSLMKFWREEIDLALRNSYGATELGGRGLCTSPDTDVGLQFCIGRPRRTVEVKLSDGDHGEILIKNPVMFSHYLGDESATQAAFTEDRFFRTGDIARKVGEDYVLEGRGERDIIKNGTYKVSLLEVEQQLLNLPFIQEGCIVSVLDSHNVSRVAALVRFEKPNKCREIELHRPDEPSLDFIRDHLAINLPVYMLPTALRILREGEYIPQTASHKVIKAQAVQQYFQLSDDSELFGSVELCDIDACKPTVRSRAWDAAGK</sequence>
<evidence type="ECO:0000256" key="1">
    <source>
        <dbReference type="ARBA" id="ARBA00006432"/>
    </source>
</evidence>
<dbReference type="SUPFAM" id="SSF56801">
    <property type="entry name" value="Acetyl-CoA synthetase-like"/>
    <property type="match status" value="1"/>
</dbReference>
<protein>
    <recommendedName>
        <fullName evidence="2">AMP-dependent synthetase/ligase domain-containing protein</fullName>
    </recommendedName>
</protein>
<feature type="domain" description="AMP-dependent synthetase/ligase" evidence="2">
    <location>
        <begin position="76"/>
        <end position="385"/>
    </location>
</feature>
<dbReference type="Pfam" id="PF00501">
    <property type="entry name" value="AMP-binding"/>
    <property type="match status" value="1"/>
</dbReference>
<dbReference type="GO" id="GO:0031956">
    <property type="term" value="F:medium-chain fatty acid-CoA ligase activity"/>
    <property type="evidence" value="ECO:0007669"/>
    <property type="project" value="TreeGrafter"/>
</dbReference>
<keyword evidence="4" id="KW-1185">Reference proteome</keyword>
<dbReference type="InterPro" id="IPR020845">
    <property type="entry name" value="AMP-binding_CS"/>
</dbReference>
<dbReference type="Gene3D" id="3.40.50.12780">
    <property type="entry name" value="N-terminal domain of ligase-like"/>
    <property type="match status" value="1"/>
</dbReference>
<evidence type="ECO:0000313" key="3">
    <source>
        <dbReference type="EMBL" id="QKX58710.1"/>
    </source>
</evidence>
<dbReference type="Proteomes" id="UP000509510">
    <property type="component" value="Chromosome III"/>
</dbReference>
<dbReference type="Gene3D" id="3.30.300.30">
    <property type="match status" value="1"/>
</dbReference>
<dbReference type="PANTHER" id="PTHR43201:SF8">
    <property type="entry name" value="ACYL-COA SYNTHETASE FAMILY MEMBER 3"/>
    <property type="match status" value="1"/>
</dbReference>
<name>A0A7H8QX88_TALRU</name>
<dbReference type="InterPro" id="IPR000873">
    <property type="entry name" value="AMP-dep_synth/lig_dom"/>
</dbReference>
<dbReference type="PROSITE" id="PS00455">
    <property type="entry name" value="AMP_BINDING"/>
    <property type="match status" value="1"/>
</dbReference>
<dbReference type="PANTHER" id="PTHR43201">
    <property type="entry name" value="ACYL-COA SYNTHETASE"/>
    <property type="match status" value="1"/>
</dbReference>
<dbReference type="OrthoDB" id="6614653at2759"/>
<reference evidence="4" key="1">
    <citation type="submission" date="2020-06" db="EMBL/GenBank/DDBJ databases">
        <title>A chromosome-scale genome assembly of Talaromyces rugulosus W13939.</title>
        <authorList>
            <person name="Wang B."/>
            <person name="Guo L."/>
            <person name="Ye K."/>
            <person name="Wang L."/>
        </authorList>
    </citation>
    <scope>NUCLEOTIDE SEQUENCE [LARGE SCALE GENOMIC DNA]</scope>
    <source>
        <strain evidence="4">W13939</strain>
    </source>
</reference>
<dbReference type="AlphaFoldDB" id="A0A7H8QX88"/>
<dbReference type="KEGG" id="trg:TRUGW13939_05837"/>
<dbReference type="GO" id="GO:0006631">
    <property type="term" value="P:fatty acid metabolic process"/>
    <property type="evidence" value="ECO:0007669"/>
    <property type="project" value="TreeGrafter"/>
</dbReference>
<dbReference type="GeneID" id="55993334"/>
<dbReference type="InterPro" id="IPR045851">
    <property type="entry name" value="AMP-bd_C_sf"/>
</dbReference>
<dbReference type="InterPro" id="IPR042099">
    <property type="entry name" value="ANL_N_sf"/>
</dbReference>
<dbReference type="CDD" id="cd04433">
    <property type="entry name" value="AFD_class_I"/>
    <property type="match status" value="1"/>
</dbReference>
<comment type="similarity">
    <text evidence="1">Belongs to the ATP-dependent AMP-binding enzyme family.</text>
</comment>
<evidence type="ECO:0000259" key="2">
    <source>
        <dbReference type="Pfam" id="PF00501"/>
    </source>
</evidence>
<dbReference type="EMBL" id="CP055900">
    <property type="protein sequence ID" value="QKX58710.1"/>
    <property type="molecule type" value="Genomic_DNA"/>
</dbReference>
<proteinExistence type="inferred from homology"/>
<accession>A0A7H8QX88</accession>
<organism evidence="3 4">
    <name type="scientific">Talaromyces rugulosus</name>
    <name type="common">Penicillium rugulosum</name>
    <dbReference type="NCBI Taxonomy" id="121627"/>
    <lineage>
        <taxon>Eukaryota</taxon>
        <taxon>Fungi</taxon>
        <taxon>Dikarya</taxon>
        <taxon>Ascomycota</taxon>
        <taxon>Pezizomycotina</taxon>
        <taxon>Eurotiomycetes</taxon>
        <taxon>Eurotiomycetidae</taxon>
        <taxon>Eurotiales</taxon>
        <taxon>Trichocomaceae</taxon>
        <taxon>Talaromyces</taxon>
        <taxon>Talaromyces sect. Islandici</taxon>
    </lineage>
</organism>